<evidence type="ECO:0000259" key="1">
    <source>
        <dbReference type="Pfam" id="PF12146"/>
    </source>
</evidence>
<dbReference type="InterPro" id="IPR029058">
    <property type="entry name" value="AB_hydrolase_fold"/>
</dbReference>
<gene>
    <name evidence="2" type="primary">A05p021790.1_BraROA</name>
    <name evidence="2" type="ORF">IGI04_018948</name>
</gene>
<protein>
    <recommendedName>
        <fullName evidence="1">Serine aminopeptidase S33 domain-containing protein</fullName>
    </recommendedName>
</protein>
<dbReference type="EMBL" id="JADBGQ010000005">
    <property type="protein sequence ID" value="KAG5397134.1"/>
    <property type="molecule type" value="Genomic_DNA"/>
</dbReference>
<reference evidence="2 3" key="1">
    <citation type="submission" date="2021-03" db="EMBL/GenBank/DDBJ databases">
        <authorList>
            <person name="King G.J."/>
            <person name="Bancroft I."/>
            <person name="Baten A."/>
            <person name="Bloomfield J."/>
            <person name="Borpatragohain P."/>
            <person name="He Z."/>
            <person name="Irish N."/>
            <person name="Irwin J."/>
            <person name="Liu K."/>
            <person name="Mauleon R.P."/>
            <person name="Moore J."/>
            <person name="Morris R."/>
            <person name="Ostergaard L."/>
            <person name="Wang B."/>
            <person name="Wells R."/>
        </authorList>
    </citation>
    <scope>NUCLEOTIDE SEQUENCE [LARGE SCALE GENOMIC DNA]</scope>
    <source>
        <strain evidence="2">R-o-18</strain>
        <tissue evidence="2">Leaf</tissue>
    </source>
</reference>
<feature type="non-terminal residue" evidence="2">
    <location>
        <position position="1"/>
    </location>
</feature>
<dbReference type="SUPFAM" id="SSF53474">
    <property type="entry name" value="alpha/beta-Hydrolases"/>
    <property type="match status" value="1"/>
</dbReference>
<dbReference type="InterPro" id="IPR051044">
    <property type="entry name" value="MAG_DAG_Lipase"/>
</dbReference>
<name>A0ABQ7MEE9_BRACM</name>
<accession>A0ABQ7MEE9</accession>
<dbReference type="InterPro" id="IPR022742">
    <property type="entry name" value="Hydrolase_4"/>
</dbReference>
<dbReference type="Gene3D" id="3.40.50.1820">
    <property type="entry name" value="alpha/beta hydrolase"/>
    <property type="match status" value="1"/>
</dbReference>
<dbReference type="Pfam" id="PF12146">
    <property type="entry name" value="Hydrolase_4"/>
    <property type="match status" value="1"/>
</dbReference>
<keyword evidence="3" id="KW-1185">Reference proteome</keyword>
<evidence type="ECO:0000313" key="3">
    <source>
        <dbReference type="Proteomes" id="UP000823674"/>
    </source>
</evidence>
<proteinExistence type="predicted"/>
<sequence length="265" mass="30280">DSTSYNVGPPLDGDPSEFISDKELLGDIPEEEYYTSQVVRNRKSYFETPKDKLFTQSFLPLEGEIKGTKICMSFSTWGYAVFTANLLGHGRSDGIRCYMGSFLSFFVFVALCKTGYWVLSDPDTWTVLIFSSPLFVIPEDMKPSKPHLLADTWTAMLDNKMVGKAIHHPEKLKIIASNPQRKSLDVVALQILRYTGKPRVRTMREILRKTQYVQDNFGRVIIPLMTVHGTYDGLYDGMYHSLIQGEPEENAATVLKDMREWRVDR</sequence>
<dbReference type="PANTHER" id="PTHR11614">
    <property type="entry name" value="PHOSPHOLIPASE-RELATED"/>
    <property type="match status" value="1"/>
</dbReference>
<comment type="caution">
    <text evidence="2">The sequence shown here is derived from an EMBL/GenBank/DDBJ whole genome shotgun (WGS) entry which is preliminary data.</text>
</comment>
<evidence type="ECO:0000313" key="2">
    <source>
        <dbReference type="EMBL" id="KAG5397134.1"/>
    </source>
</evidence>
<dbReference type="Proteomes" id="UP000823674">
    <property type="component" value="Chromosome A05"/>
</dbReference>
<feature type="domain" description="Serine aminopeptidase S33" evidence="1">
    <location>
        <begin position="117"/>
        <end position="236"/>
    </location>
</feature>
<organism evidence="2 3">
    <name type="scientific">Brassica rapa subsp. trilocularis</name>
    <dbReference type="NCBI Taxonomy" id="1813537"/>
    <lineage>
        <taxon>Eukaryota</taxon>
        <taxon>Viridiplantae</taxon>
        <taxon>Streptophyta</taxon>
        <taxon>Embryophyta</taxon>
        <taxon>Tracheophyta</taxon>
        <taxon>Spermatophyta</taxon>
        <taxon>Magnoliopsida</taxon>
        <taxon>eudicotyledons</taxon>
        <taxon>Gunneridae</taxon>
        <taxon>Pentapetalae</taxon>
        <taxon>rosids</taxon>
        <taxon>malvids</taxon>
        <taxon>Brassicales</taxon>
        <taxon>Brassicaceae</taxon>
        <taxon>Brassiceae</taxon>
        <taxon>Brassica</taxon>
    </lineage>
</organism>